<protein>
    <recommendedName>
        <fullName evidence="4">DUF4190 domain-containing protein</fullName>
    </recommendedName>
</protein>
<keyword evidence="3" id="KW-1185">Reference proteome</keyword>
<name>A0A511D5L7_9PSEU</name>
<keyword evidence="1" id="KW-1133">Transmembrane helix</keyword>
<keyword evidence="1" id="KW-0472">Membrane</keyword>
<sequence length="97" mass="9856">MSTENTVADRLLTDARKKTARQESPGIGKAALIVGAVGLIVSPISILGWIVGLVTLGLGAAGVSRPAAAKQAKIALILGGAALVVATFFYTLNISLR</sequence>
<dbReference type="AlphaFoldDB" id="A0A511D5L7"/>
<gene>
    <name evidence="2" type="ORF">PA7_39290</name>
</gene>
<organism evidence="2 3">
    <name type="scientific">Pseudonocardia asaccharolytica DSM 44247 = NBRC 16224</name>
    <dbReference type="NCBI Taxonomy" id="1123024"/>
    <lineage>
        <taxon>Bacteria</taxon>
        <taxon>Bacillati</taxon>
        <taxon>Actinomycetota</taxon>
        <taxon>Actinomycetes</taxon>
        <taxon>Pseudonocardiales</taxon>
        <taxon>Pseudonocardiaceae</taxon>
        <taxon>Pseudonocardia</taxon>
    </lineage>
</organism>
<feature type="transmembrane region" description="Helical" evidence="1">
    <location>
        <begin position="30"/>
        <end position="54"/>
    </location>
</feature>
<evidence type="ECO:0008006" key="4">
    <source>
        <dbReference type="Google" id="ProtNLM"/>
    </source>
</evidence>
<evidence type="ECO:0000313" key="3">
    <source>
        <dbReference type="Proteomes" id="UP000321328"/>
    </source>
</evidence>
<evidence type="ECO:0000256" key="1">
    <source>
        <dbReference type="SAM" id="Phobius"/>
    </source>
</evidence>
<feature type="transmembrane region" description="Helical" evidence="1">
    <location>
        <begin position="74"/>
        <end position="92"/>
    </location>
</feature>
<comment type="caution">
    <text evidence="2">The sequence shown here is derived from an EMBL/GenBank/DDBJ whole genome shotgun (WGS) entry which is preliminary data.</text>
</comment>
<reference evidence="2 3" key="1">
    <citation type="submission" date="2019-07" db="EMBL/GenBank/DDBJ databases">
        <title>Whole genome shotgun sequence of Pseudonocardia asaccharolytica NBRC 16224.</title>
        <authorList>
            <person name="Hosoyama A."/>
            <person name="Uohara A."/>
            <person name="Ohji S."/>
            <person name="Ichikawa N."/>
        </authorList>
    </citation>
    <scope>NUCLEOTIDE SEQUENCE [LARGE SCALE GENOMIC DNA]</scope>
    <source>
        <strain evidence="2 3">NBRC 16224</strain>
    </source>
</reference>
<dbReference type="Proteomes" id="UP000321328">
    <property type="component" value="Unassembled WGS sequence"/>
</dbReference>
<dbReference type="RefSeq" id="WP_028930920.1">
    <property type="nucleotide sequence ID" value="NZ_AUII01000018.1"/>
</dbReference>
<evidence type="ECO:0000313" key="2">
    <source>
        <dbReference type="EMBL" id="GEL20092.1"/>
    </source>
</evidence>
<dbReference type="EMBL" id="BJVI01000057">
    <property type="protein sequence ID" value="GEL20092.1"/>
    <property type="molecule type" value="Genomic_DNA"/>
</dbReference>
<dbReference type="OrthoDB" id="3577169at2"/>
<proteinExistence type="predicted"/>
<keyword evidence="1" id="KW-0812">Transmembrane</keyword>
<accession>A0A511D5L7</accession>